<sequence length="147" mass="17685">MRNDIWLLSRLDYIWSNFFPDVLQENKVFIRFGRFSRFRLGSIKMDRRSKSSHITITSMFKDENIPALVIDHTIAHELCHYTHGFSSPKAKLHKYPHHGGVIRKELEDRGLQKLVIAYASWKKSYREILSTHRLRKRVDKRFLMWKI</sequence>
<dbReference type="Proteomes" id="UP000176527">
    <property type="component" value="Unassembled WGS sequence"/>
</dbReference>
<protein>
    <recommendedName>
        <fullName evidence="3">SprT-like domain-containing protein</fullName>
    </recommendedName>
</protein>
<gene>
    <name evidence="1" type="ORF">A3F00_01950</name>
</gene>
<evidence type="ECO:0000313" key="1">
    <source>
        <dbReference type="EMBL" id="OGE38951.1"/>
    </source>
</evidence>
<organism evidence="1 2">
    <name type="scientific">Candidatus Daviesbacteria bacterium RIFCSPHIGHO2_12_FULL_37_11</name>
    <dbReference type="NCBI Taxonomy" id="1797777"/>
    <lineage>
        <taxon>Bacteria</taxon>
        <taxon>Candidatus Daviesiibacteriota</taxon>
    </lineage>
</organism>
<evidence type="ECO:0000313" key="2">
    <source>
        <dbReference type="Proteomes" id="UP000176527"/>
    </source>
</evidence>
<name>A0A1F5KEC3_9BACT</name>
<evidence type="ECO:0008006" key="3">
    <source>
        <dbReference type="Google" id="ProtNLM"/>
    </source>
</evidence>
<accession>A0A1F5KEC3</accession>
<reference evidence="1 2" key="1">
    <citation type="journal article" date="2016" name="Nat. Commun.">
        <title>Thousands of microbial genomes shed light on interconnected biogeochemical processes in an aquifer system.</title>
        <authorList>
            <person name="Anantharaman K."/>
            <person name="Brown C.T."/>
            <person name="Hug L.A."/>
            <person name="Sharon I."/>
            <person name="Castelle C.J."/>
            <person name="Probst A.J."/>
            <person name="Thomas B.C."/>
            <person name="Singh A."/>
            <person name="Wilkins M.J."/>
            <person name="Karaoz U."/>
            <person name="Brodie E.L."/>
            <person name="Williams K.H."/>
            <person name="Hubbard S.S."/>
            <person name="Banfield J.F."/>
        </authorList>
    </citation>
    <scope>NUCLEOTIDE SEQUENCE [LARGE SCALE GENOMIC DNA]</scope>
</reference>
<dbReference type="AlphaFoldDB" id="A0A1F5KEC3"/>
<dbReference type="EMBL" id="MFDE01000008">
    <property type="protein sequence ID" value="OGE38951.1"/>
    <property type="molecule type" value="Genomic_DNA"/>
</dbReference>
<proteinExistence type="predicted"/>
<comment type="caution">
    <text evidence="1">The sequence shown here is derived from an EMBL/GenBank/DDBJ whole genome shotgun (WGS) entry which is preliminary data.</text>
</comment>